<dbReference type="Proteomes" id="UP000198534">
    <property type="component" value="Unassembled WGS sequence"/>
</dbReference>
<evidence type="ECO:0000256" key="2">
    <source>
        <dbReference type="ARBA" id="ARBA00008821"/>
    </source>
</evidence>
<keyword evidence="5 9" id="KW-0812">Transmembrane</keyword>
<dbReference type="NCBIfam" id="NF037981">
    <property type="entry name" value="NCS2_1"/>
    <property type="match status" value="1"/>
</dbReference>
<feature type="transmembrane region" description="Helical" evidence="9">
    <location>
        <begin position="336"/>
        <end position="356"/>
    </location>
</feature>
<comment type="subcellular location">
    <subcellularLocation>
        <location evidence="1">Cell membrane</location>
        <topology evidence="1">Multi-pass membrane protein</topology>
    </subcellularLocation>
</comment>
<feature type="transmembrane region" description="Helical" evidence="9">
    <location>
        <begin position="12"/>
        <end position="31"/>
    </location>
</feature>
<evidence type="ECO:0000256" key="8">
    <source>
        <dbReference type="SAM" id="MobiDB-lite"/>
    </source>
</evidence>
<feature type="region of interest" description="Disordered" evidence="8">
    <location>
        <begin position="425"/>
        <end position="444"/>
    </location>
</feature>
<dbReference type="InterPro" id="IPR006043">
    <property type="entry name" value="NCS2"/>
</dbReference>
<dbReference type="RefSeq" id="WP_281241988.1">
    <property type="nucleotide sequence ID" value="NZ_FNNQ01000001.1"/>
</dbReference>
<dbReference type="PROSITE" id="PS01116">
    <property type="entry name" value="XANTH_URACIL_PERMASE"/>
    <property type="match status" value="1"/>
</dbReference>
<dbReference type="STRING" id="1048340.SAMN05444487_101307"/>
<dbReference type="Pfam" id="PF00860">
    <property type="entry name" value="Xan_ur_permease"/>
    <property type="match status" value="1"/>
</dbReference>
<keyword evidence="4" id="KW-1003">Cell membrane</keyword>
<feature type="transmembrane region" description="Helical" evidence="9">
    <location>
        <begin position="69"/>
        <end position="88"/>
    </location>
</feature>
<keyword evidence="7 9" id="KW-0472">Membrane</keyword>
<dbReference type="PANTHER" id="PTHR42810">
    <property type="entry name" value="PURINE PERMEASE C1399.01C-RELATED"/>
    <property type="match status" value="1"/>
</dbReference>
<evidence type="ECO:0000256" key="5">
    <source>
        <dbReference type="ARBA" id="ARBA00022692"/>
    </source>
</evidence>
<accession>A0A1H2QVU6</accession>
<evidence type="ECO:0000256" key="6">
    <source>
        <dbReference type="ARBA" id="ARBA00022989"/>
    </source>
</evidence>
<keyword evidence="11" id="KW-1185">Reference proteome</keyword>
<feature type="transmembrane region" description="Helical" evidence="9">
    <location>
        <begin position="155"/>
        <end position="174"/>
    </location>
</feature>
<feature type="transmembrane region" description="Helical" evidence="9">
    <location>
        <begin position="94"/>
        <end position="114"/>
    </location>
</feature>
<dbReference type="InterPro" id="IPR017588">
    <property type="entry name" value="UacT-like"/>
</dbReference>
<gene>
    <name evidence="10" type="ORF">SAMN05444487_101307</name>
</gene>
<dbReference type="GO" id="GO:0042907">
    <property type="term" value="F:xanthine transmembrane transporter activity"/>
    <property type="evidence" value="ECO:0007669"/>
    <property type="project" value="TreeGrafter"/>
</dbReference>
<feature type="transmembrane region" description="Helical" evidence="9">
    <location>
        <begin position="121"/>
        <end position="143"/>
    </location>
</feature>
<dbReference type="PANTHER" id="PTHR42810:SF4">
    <property type="entry name" value="URIC ACID TRANSPORTER UACT"/>
    <property type="match status" value="1"/>
</dbReference>
<feature type="transmembrane region" description="Helical" evidence="9">
    <location>
        <begin position="181"/>
        <end position="201"/>
    </location>
</feature>
<keyword evidence="6 9" id="KW-1133">Transmembrane helix</keyword>
<evidence type="ECO:0000256" key="4">
    <source>
        <dbReference type="ARBA" id="ARBA00022475"/>
    </source>
</evidence>
<name>A0A1H2QVU6_9BACL</name>
<sequence length="444" mass="47056">MRAATYLKTGFLGLQHVLAMYAGAVIVPLILGSALKMSGEELSFLIALDLFTSGIATLIQVIGGKHLGIRLPVILGCTFTAVPPMIAIGKVEGLPGIFGAVIISGLAVMLLATFFSKVLKWFPPVVTGSVIMIIGLSLIPVAMKNAAGGEGSPDFGQIENLLLAMITVVSVVAINRWSRGYIRAISVLLAVMIGTVVAFFMGKVDFGQVTEAGWFRLVEPLHFGMPTFQLPAILTMILVGIVSMIESTGVFLALGEVCERKLEPKDIRRGLRAEGLASVIGGLFSSFPYTSYSQNVGLVALSKVRKRRVAVAAGLILMALAFLPKVAAITMVVPTAVLGGAMLPMFGMVIASGVRMLHRVDFRRNENLLIVACSVGIGLGAAVVPGVFKEVPHSLKLFVENGIVVGSLTAFLLNLLFTYGADHKKDKDHSSSSVAHNQQVEVTL</sequence>
<dbReference type="EMBL" id="FNNQ01000001">
    <property type="protein sequence ID" value="SDW10774.1"/>
    <property type="molecule type" value="Genomic_DNA"/>
</dbReference>
<dbReference type="AlphaFoldDB" id="A0A1H2QVU6"/>
<feature type="transmembrane region" description="Helical" evidence="9">
    <location>
        <begin position="309"/>
        <end position="330"/>
    </location>
</feature>
<feature type="transmembrane region" description="Helical" evidence="9">
    <location>
        <begin position="43"/>
        <end position="62"/>
    </location>
</feature>
<dbReference type="NCBIfam" id="TIGR03173">
    <property type="entry name" value="pbuX"/>
    <property type="match status" value="1"/>
</dbReference>
<feature type="transmembrane region" description="Helical" evidence="9">
    <location>
        <begin position="230"/>
        <end position="255"/>
    </location>
</feature>
<feature type="compositionally biased region" description="Polar residues" evidence="8">
    <location>
        <begin position="434"/>
        <end position="444"/>
    </location>
</feature>
<comment type="similarity">
    <text evidence="2">Belongs to the nucleobase:cation symporter-2 (NCS2) (TC 2.A.40) family.</text>
</comment>
<dbReference type="InterPro" id="IPR006042">
    <property type="entry name" value="Xan_ur_permease"/>
</dbReference>
<protein>
    <submittedName>
        <fullName evidence="10">Xanthine permease</fullName>
    </submittedName>
</protein>
<dbReference type="NCBIfam" id="TIGR00801">
    <property type="entry name" value="ncs2"/>
    <property type="match status" value="1"/>
</dbReference>
<evidence type="ECO:0000313" key="11">
    <source>
        <dbReference type="Proteomes" id="UP000198534"/>
    </source>
</evidence>
<evidence type="ECO:0000256" key="1">
    <source>
        <dbReference type="ARBA" id="ARBA00004651"/>
    </source>
</evidence>
<keyword evidence="3" id="KW-0813">Transport</keyword>
<evidence type="ECO:0000313" key="10">
    <source>
        <dbReference type="EMBL" id="SDW10774.1"/>
    </source>
</evidence>
<proteinExistence type="inferred from homology"/>
<reference evidence="10 11" key="1">
    <citation type="submission" date="2016-10" db="EMBL/GenBank/DDBJ databases">
        <authorList>
            <person name="de Groot N.N."/>
        </authorList>
    </citation>
    <scope>NUCLEOTIDE SEQUENCE [LARGE SCALE GENOMIC DNA]</scope>
    <source>
        <strain evidence="10 11">DSM 45610</strain>
    </source>
</reference>
<evidence type="ECO:0000256" key="7">
    <source>
        <dbReference type="ARBA" id="ARBA00023136"/>
    </source>
</evidence>
<feature type="transmembrane region" description="Helical" evidence="9">
    <location>
        <begin position="368"/>
        <end position="388"/>
    </location>
</feature>
<organism evidence="10 11">
    <name type="scientific">Marininema mesophilum</name>
    <dbReference type="NCBI Taxonomy" id="1048340"/>
    <lineage>
        <taxon>Bacteria</taxon>
        <taxon>Bacillati</taxon>
        <taxon>Bacillota</taxon>
        <taxon>Bacilli</taxon>
        <taxon>Bacillales</taxon>
        <taxon>Thermoactinomycetaceae</taxon>
        <taxon>Marininema</taxon>
    </lineage>
</organism>
<dbReference type="GO" id="GO:0005886">
    <property type="term" value="C:plasma membrane"/>
    <property type="evidence" value="ECO:0007669"/>
    <property type="project" value="UniProtKB-SubCell"/>
</dbReference>
<evidence type="ECO:0000256" key="3">
    <source>
        <dbReference type="ARBA" id="ARBA00022448"/>
    </source>
</evidence>
<evidence type="ECO:0000256" key="9">
    <source>
        <dbReference type="SAM" id="Phobius"/>
    </source>
</evidence>
<feature type="transmembrane region" description="Helical" evidence="9">
    <location>
        <begin position="403"/>
        <end position="421"/>
    </location>
</feature>